<proteinExistence type="predicted"/>
<protein>
    <submittedName>
        <fullName evidence="1">Uncharacterized protein</fullName>
    </submittedName>
</protein>
<name>A0A385I1N8_9EUKA</name>
<evidence type="ECO:0000313" key="1">
    <source>
        <dbReference type="EMBL" id="AXY63808.1"/>
    </source>
</evidence>
<keyword evidence="1" id="KW-0934">Plastid</keyword>
<organism evidence="1">
    <name type="scientific">Paulinella micropora</name>
    <dbReference type="NCBI Taxonomy" id="1928728"/>
    <lineage>
        <taxon>Eukaryota</taxon>
        <taxon>Sar</taxon>
        <taxon>Rhizaria</taxon>
        <taxon>Cercozoa</taxon>
        <taxon>Imbricatea</taxon>
        <taxon>Silicofilosea</taxon>
        <taxon>Euglyphida</taxon>
        <taxon>Paulinellidae</taxon>
        <taxon>Paulinella</taxon>
    </lineage>
</organism>
<reference evidence="1" key="1">
    <citation type="submission" date="2018-02" db="EMBL/GenBank/DDBJ databases">
        <title>Genome reduction pattern in chromatophore genome of Paulinella.</title>
        <authorList>
            <person name="Lhee D."/>
            <person name="Yoon H.S."/>
        </authorList>
    </citation>
    <scope>NUCLEOTIDE SEQUENCE</scope>
    <source>
        <strain evidence="1">NZ27</strain>
    </source>
</reference>
<dbReference type="AlphaFoldDB" id="A0A385I1N8"/>
<gene>
    <name evidence="1" type="ORF">PMNZ_893</name>
</gene>
<geneLocation type="plastid" evidence="1"/>
<accession>A0A385I1N8</accession>
<sequence>MKYALTMEVKQFRKKDLTSRIFKITIKLGLNTILAIKLLQLVNISVHMIEHQNSIISLVKSQLVKLNQMTGRVDHLFSVDSRDYILREHREWIENNHVRIVWTTTAPFPSVE</sequence>
<dbReference type="EMBL" id="MG976688">
    <property type="protein sequence ID" value="AXY63808.1"/>
    <property type="molecule type" value="Genomic_DNA"/>
</dbReference>